<keyword evidence="2" id="KW-1185">Reference proteome</keyword>
<protein>
    <submittedName>
        <fullName evidence="1">Uncharacterized protein</fullName>
    </submittedName>
</protein>
<dbReference type="EMBL" id="FOQA01000003">
    <property type="protein sequence ID" value="SFH84746.1"/>
    <property type="molecule type" value="Genomic_DNA"/>
</dbReference>
<evidence type="ECO:0000313" key="2">
    <source>
        <dbReference type="Proteomes" id="UP000199287"/>
    </source>
</evidence>
<dbReference type="AlphaFoldDB" id="A0A1I3DDM6"/>
<dbReference type="RefSeq" id="WP_093371302.1">
    <property type="nucleotide sequence ID" value="NZ_FOQA01000003.1"/>
</dbReference>
<organism evidence="1 2">
    <name type="scientific">Tindallia magadiensis</name>
    <dbReference type="NCBI Taxonomy" id="69895"/>
    <lineage>
        <taxon>Bacteria</taxon>
        <taxon>Bacillati</taxon>
        <taxon>Bacillota</taxon>
        <taxon>Clostridia</taxon>
        <taxon>Peptostreptococcales</taxon>
        <taxon>Tindalliaceae</taxon>
        <taxon>Tindallia</taxon>
    </lineage>
</organism>
<name>A0A1I3DDM6_9FIRM</name>
<dbReference type="Proteomes" id="UP000199287">
    <property type="component" value="Unassembled WGS sequence"/>
</dbReference>
<proteinExistence type="predicted"/>
<reference evidence="2" key="1">
    <citation type="submission" date="2016-10" db="EMBL/GenBank/DDBJ databases">
        <authorList>
            <person name="Varghese N."/>
            <person name="Submissions S."/>
        </authorList>
    </citation>
    <scope>NUCLEOTIDE SEQUENCE [LARGE SCALE GENOMIC DNA]</scope>
    <source>
        <strain evidence="2">Z-7934</strain>
    </source>
</reference>
<dbReference type="OrthoDB" id="3035939at2"/>
<accession>A0A1I3DDM6</accession>
<gene>
    <name evidence="1" type="ORF">SAMN05192551_103253</name>
</gene>
<evidence type="ECO:0000313" key="1">
    <source>
        <dbReference type="EMBL" id="SFH84746.1"/>
    </source>
</evidence>
<sequence>MNYNEPKTICFKLEGPDLRENINLYDAITTLSEFHSIVDKSYCVLTNQHRLSKTEREFFRIQASNFRQGSFLVDLEILITGTQLAFPILGLTNPYTIWEWTRCSFQFIKAMSLARKNGETPQIKTGENSQIIVITGGNNNLILPDARVIELANRTKKNYAKLAGTLQEGRVHSIDIGAETSLNNSISLNLAEKDLFKSPTEILTKPIQFHADIYDFNKEANTGKLRVLPGQSIPEGDYSFTVIGSQDTTKSIQSMLHDGVKVTALEEQKIDPIDGPKLVRFQIIKVQTSG</sequence>